<dbReference type="Gene3D" id="3.30.40.10">
    <property type="entry name" value="Zinc/RING finger domain, C3HC4 (zinc finger)"/>
    <property type="match status" value="1"/>
</dbReference>
<accession>A0A6C0E7A6</accession>
<organism evidence="2">
    <name type="scientific">viral metagenome</name>
    <dbReference type="NCBI Taxonomy" id="1070528"/>
    <lineage>
        <taxon>unclassified sequences</taxon>
        <taxon>metagenomes</taxon>
        <taxon>organismal metagenomes</taxon>
    </lineage>
</organism>
<name>A0A6C0E7A6_9ZZZZ</name>
<dbReference type="PROSITE" id="PS50089">
    <property type="entry name" value="ZF_RING_2"/>
    <property type="match status" value="1"/>
</dbReference>
<dbReference type="EMBL" id="MN739730">
    <property type="protein sequence ID" value="QHT23305.1"/>
    <property type="molecule type" value="Genomic_DNA"/>
</dbReference>
<dbReference type="SUPFAM" id="SSF57903">
    <property type="entry name" value="FYVE/PHD zinc finger"/>
    <property type="match status" value="1"/>
</dbReference>
<proteinExistence type="predicted"/>
<dbReference type="AlphaFoldDB" id="A0A6C0E7A6"/>
<sequence>MGIYLSVCKNKYNNNICYICRNSINKDELVTCTRCKINLHIACEDTYRHNRNYCMCPKCKKIGTLGGVWAY</sequence>
<feature type="domain" description="RING-type" evidence="1">
    <location>
        <begin position="17"/>
        <end position="60"/>
    </location>
</feature>
<protein>
    <recommendedName>
        <fullName evidence="1">RING-type domain-containing protein</fullName>
    </recommendedName>
</protein>
<dbReference type="InterPro" id="IPR001841">
    <property type="entry name" value="Znf_RING"/>
</dbReference>
<dbReference type="InterPro" id="IPR011011">
    <property type="entry name" value="Znf_FYVE_PHD"/>
</dbReference>
<evidence type="ECO:0000259" key="1">
    <source>
        <dbReference type="PROSITE" id="PS50089"/>
    </source>
</evidence>
<evidence type="ECO:0000313" key="2">
    <source>
        <dbReference type="EMBL" id="QHT23305.1"/>
    </source>
</evidence>
<dbReference type="InterPro" id="IPR013083">
    <property type="entry name" value="Znf_RING/FYVE/PHD"/>
</dbReference>
<reference evidence="2" key="1">
    <citation type="journal article" date="2020" name="Nature">
        <title>Giant virus diversity and host interactions through global metagenomics.</title>
        <authorList>
            <person name="Schulz F."/>
            <person name="Roux S."/>
            <person name="Paez-Espino D."/>
            <person name="Jungbluth S."/>
            <person name="Walsh D.A."/>
            <person name="Denef V.J."/>
            <person name="McMahon K.D."/>
            <person name="Konstantinidis K.T."/>
            <person name="Eloe-Fadrosh E.A."/>
            <person name="Kyrpides N.C."/>
            <person name="Woyke T."/>
        </authorList>
    </citation>
    <scope>NUCLEOTIDE SEQUENCE</scope>
    <source>
        <strain evidence="2">GVMAG-M-3300023179-116</strain>
    </source>
</reference>